<dbReference type="RefSeq" id="WP_254296236.1">
    <property type="nucleotide sequence ID" value="NZ_JAMLDX010000021.1"/>
</dbReference>
<dbReference type="Proteomes" id="UP001139451">
    <property type="component" value="Unassembled WGS sequence"/>
</dbReference>
<protein>
    <submittedName>
        <fullName evidence="1">Uncharacterized protein</fullName>
    </submittedName>
</protein>
<gene>
    <name evidence="1" type="ORF">M9978_19610</name>
</gene>
<sequence length="137" mass="14563">MNWWLAAGSLAAVLMLAGIAWALRLGGENRIATPADASRIAEDWIAGFEAHDAVICSNGSGALVFGTRGSVALIRPSGARFIVREMRNPRWRSSESGLEIETGDRTPVRLYLPQAEAAALGARLDATADNDVSNSRA</sequence>
<evidence type="ECO:0000313" key="2">
    <source>
        <dbReference type="Proteomes" id="UP001139451"/>
    </source>
</evidence>
<evidence type="ECO:0000313" key="1">
    <source>
        <dbReference type="EMBL" id="MCP3732636.1"/>
    </source>
</evidence>
<keyword evidence="2" id="KW-1185">Reference proteome</keyword>
<accession>A0A9X2HQK6</accession>
<dbReference type="AlphaFoldDB" id="A0A9X2HQK6"/>
<dbReference type="EMBL" id="JAMLDX010000021">
    <property type="protein sequence ID" value="MCP3732636.1"/>
    <property type="molecule type" value="Genomic_DNA"/>
</dbReference>
<organism evidence="1 2">
    <name type="scientific">Sphingomonas tagetis</name>
    <dbReference type="NCBI Taxonomy" id="2949092"/>
    <lineage>
        <taxon>Bacteria</taxon>
        <taxon>Pseudomonadati</taxon>
        <taxon>Pseudomonadota</taxon>
        <taxon>Alphaproteobacteria</taxon>
        <taxon>Sphingomonadales</taxon>
        <taxon>Sphingomonadaceae</taxon>
        <taxon>Sphingomonas</taxon>
    </lineage>
</organism>
<comment type="caution">
    <text evidence="1">The sequence shown here is derived from an EMBL/GenBank/DDBJ whole genome shotgun (WGS) entry which is preliminary data.</text>
</comment>
<proteinExistence type="predicted"/>
<name>A0A9X2HQK6_9SPHN</name>
<reference evidence="1" key="1">
    <citation type="submission" date="2022-05" db="EMBL/GenBank/DDBJ databases">
        <title>Sphingomonas sp. strain MG17 Genome sequencing and assembly.</title>
        <authorList>
            <person name="Kim I."/>
        </authorList>
    </citation>
    <scope>NUCLEOTIDE SEQUENCE</scope>
    <source>
        <strain evidence="1">MG17</strain>
    </source>
</reference>